<sequence>MSTQNARLAALGYDEATESERKALEILDSALPSARPISTPAEAAAALNDLCILDAKERGEAGSFLWWFWDMVHELARLLPHEDTDAHDRLAAVVAALHSLPANRTVRLGGQWGEAGEEDIAPWKGLPMFGNTLREKMDDSDSRASSKAEKKQRYINLQTYAARVAGYGIVPLEMYAIWALVDALEGTMKRVRGAPDEVDVSPASIEDLPTKMACAAAWMIHAGHVLHGRDEEVSGATAGPLWMIQDKKEAAKLGRRLKGTNGLCPERWAMWKGRFAAVRDAGEGVDDTAREQAGAAIARMEEVEKGS</sequence>
<dbReference type="Proteomes" id="UP000011715">
    <property type="component" value="Unassembled WGS sequence"/>
</dbReference>
<dbReference type="STRING" id="644358.A0A0C4EC31"/>
<reference evidence="2" key="4">
    <citation type="journal article" date="2015" name="G3 (Bethesda)">
        <title>Genome sequences of three phytopathogenic species of the Magnaporthaceae family of fungi.</title>
        <authorList>
            <person name="Okagaki L.H."/>
            <person name="Nunes C.C."/>
            <person name="Sailsbery J."/>
            <person name="Clay B."/>
            <person name="Brown D."/>
            <person name="John T."/>
            <person name="Oh Y."/>
            <person name="Young N."/>
            <person name="Fitzgerald M."/>
            <person name="Haas B.J."/>
            <person name="Zeng Q."/>
            <person name="Young S."/>
            <person name="Adiconis X."/>
            <person name="Fan L."/>
            <person name="Levin J.Z."/>
            <person name="Mitchell T.K."/>
            <person name="Okubara P.A."/>
            <person name="Farman M.L."/>
            <person name="Kohn L.M."/>
            <person name="Birren B."/>
            <person name="Ma L.-J."/>
            <person name="Dean R.A."/>
        </authorList>
    </citation>
    <scope>NUCLEOTIDE SEQUENCE</scope>
    <source>
        <strain evidence="2">ATCC 64411 / 73-15</strain>
    </source>
</reference>
<dbReference type="Pfam" id="PF12311">
    <property type="entry name" value="DUF3632"/>
    <property type="match status" value="1"/>
</dbReference>
<dbReference type="VEuPathDB" id="FungiDB:MAPG_10245"/>
<gene>
    <name evidence="1" type="ORF">MAPG_10245</name>
</gene>
<evidence type="ECO:0000313" key="1">
    <source>
        <dbReference type="EMBL" id="KLU90391.1"/>
    </source>
</evidence>
<reference evidence="3" key="1">
    <citation type="submission" date="2010-05" db="EMBL/GenBank/DDBJ databases">
        <title>The genome sequence of Magnaporthe poae strain ATCC 64411.</title>
        <authorList>
            <person name="Ma L.-J."/>
            <person name="Dead R."/>
            <person name="Young S."/>
            <person name="Zeng Q."/>
            <person name="Koehrsen M."/>
            <person name="Alvarado L."/>
            <person name="Berlin A."/>
            <person name="Chapman S.B."/>
            <person name="Chen Z."/>
            <person name="Freedman E."/>
            <person name="Gellesch M."/>
            <person name="Goldberg J."/>
            <person name="Griggs A."/>
            <person name="Gujja S."/>
            <person name="Heilman E.R."/>
            <person name="Heiman D."/>
            <person name="Hepburn T."/>
            <person name="Howarth C."/>
            <person name="Jen D."/>
            <person name="Larson L."/>
            <person name="Mehta T."/>
            <person name="Neiman D."/>
            <person name="Pearson M."/>
            <person name="Roberts A."/>
            <person name="Saif S."/>
            <person name="Shea T."/>
            <person name="Shenoy N."/>
            <person name="Sisk P."/>
            <person name="Stolte C."/>
            <person name="Sykes S."/>
            <person name="Walk T."/>
            <person name="White J."/>
            <person name="Yandava C."/>
            <person name="Haas B."/>
            <person name="Nusbaum C."/>
            <person name="Birren B."/>
        </authorList>
    </citation>
    <scope>NUCLEOTIDE SEQUENCE [LARGE SCALE GENOMIC DNA]</scope>
    <source>
        <strain evidence="3">ATCC 64411 / 73-15</strain>
    </source>
</reference>
<dbReference type="AlphaFoldDB" id="A0A0C4EC31"/>
<evidence type="ECO:0000313" key="3">
    <source>
        <dbReference type="Proteomes" id="UP000011715"/>
    </source>
</evidence>
<dbReference type="EnsemblFungi" id="MAPG_10245T0">
    <property type="protein sequence ID" value="MAPG_10245T0"/>
    <property type="gene ID" value="MAPG_10245"/>
</dbReference>
<dbReference type="EMBL" id="ADBL01002294">
    <property type="status" value="NOT_ANNOTATED_CDS"/>
    <property type="molecule type" value="Genomic_DNA"/>
</dbReference>
<proteinExistence type="predicted"/>
<evidence type="ECO:0000313" key="2">
    <source>
        <dbReference type="EnsemblFungi" id="MAPG_10245T0"/>
    </source>
</evidence>
<dbReference type="InterPro" id="IPR022085">
    <property type="entry name" value="OpdG"/>
</dbReference>
<dbReference type="eggNOG" id="ENOG502S7Q5">
    <property type="taxonomic scope" value="Eukaryota"/>
</dbReference>
<reference evidence="1" key="2">
    <citation type="submission" date="2010-05" db="EMBL/GenBank/DDBJ databases">
        <title>The Genome Sequence of Magnaporthe poae strain ATCC 64411.</title>
        <authorList>
            <consortium name="The Broad Institute Genome Sequencing Platform"/>
            <consortium name="Broad Institute Genome Sequencing Center for Infectious Disease"/>
            <person name="Ma L.-J."/>
            <person name="Dead R."/>
            <person name="Young S."/>
            <person name="Zeng Q."/>
            <person name="Koehrsen M."/>
            <person name="Alvarado L."/>
            <person name="Berlin A."/>
            <person name="Chapman S.B."/>
            <person name="Chen Z."/>
            <person name="Freedman E."/>
            <person name="Gellesch M."/>
            <person name="Goldberg J."/>
            <person name="Griggs A."/>
            <person name="Gujja S."/>
            <person name="Heilman E.R."/>
            <person name="Heiman D."/>
            <person name="Hepburn T."/>
            <person name="Howarth C."/>
            <person name="Jen D."/>
            <person name="Larson L."/>
            <person name="Mehta T."/>
            <person name="Neiman D."/>
            <person name="Pearson M."/>
            <person name="Roberts A."/>
            <person name="Saif S."/>
            <person name="Shea T."/>
            <person name="Shenoy N."/>
            <person name="Sisk P."/>
            <person name="Stolte C."/>
            <person name="Sykes S."/>
            <person name="Walk T."/>
            <person name="White J."/>
            <person name="Yandava C."/>
            <person name="Haas B."/>
            <person name="Nusbaum C."/>
            <person name="Birren B."/>
        </authorList>
    </citation>
    <scope>NUCLEOTIDE SEQUENCE</scope>
    <source>
        <strain evidence="1">ATCC 64411</strain>
    </source>
</reference>
<reference evidence="2" key="5">
    <citation type="submission" date="2015-06" db="UniProtKB">
        <authorList>
            <consortium name="EnsemblFungi"/>
        </authorList>
    </citation>
    <scope>IDENTIFICATION</scope>
    <source>
        <strain evidence="2">ATCC 64411</strain>
    </source>
</reference>
<dbReference type="OrthoDB" id="3350591at2759"/>
<protein>
    <submittedName>
        <fullName evidence="1 2">Uncharacterized protein</fullName>
    </submittedName>
</protein>
<dbReference type="EMBL" id="GL876975">
    <property type="protein sequence ID" value="KLU90391.1"/>
    <property type="molecule type" value="Genomic_DNA"/>
</dbReference>
<dbReference type="InterPro" id="IPR053204">
    <property type="entry name" value="Oxopyrrolidines_Biosynth-assoc"/>
</dbReference>
<dbReference type="PANTHER" id="PTHR38797">
    <property type="entry name" value="NUCLEAR PORE COMPLEX PROTEIN NUP85-RELATED"/>
    <property type="match status" value="1"/>
</dbReference>
<keyword evidence="3" id="KW-1185">Reference proteome</keyword>
<accession>A0A0C4EC31</accession>
<organism evidence="2 3">
    <name type="scientific">Magnaporthiopsis poae (strain ATCC 64411 / 73-15)</name>
    <name type="common">Kentucky bluegrass fungus</name>
    <name type="synonym">Magnaporthe poae</name>
    <dbReference type="NCBI Taxonomy" id="644358"/>
    <lineage>
        <taxon>Eukaryota</taxon>
        <taxon>Fungi</taxon>
        <taxon>Dikarya</taxon>
        <taxon>Ascomycota</taxon>
        <taxon>Pezizomycotina</taxon>
        <taxon>Sordariomycetes</taxon>
        <taxon>Sordariomycetidae</taxon>
        <taxon>Magnaporthales</taxon>
        <taxon>Magnaporthaceae</taxon>
        <taxon>Magnaporthiopsis</taxon>
    </lineage>
</organism>
<dbReference type="OMA" id="GLCPERW"/>
<reference evidence="1" key="3">
    <citation type="submission" date="2011-03" db="EMBL/GenBank/DDBJ databases">
        <title>Annotation of Magnaporthe poae ATCC 64411.</title>
        <authorList>
            <person name="Ma L.-J."/>
            <person name="Dead R."/>
            <person name="Young S.K."/>
            <person name="Zeng Q."/>
            <person name="Gargeya S."/>
            <person name="Fitzgerald M."/>
            <person name="Haas B."/>
            <person name="Abouelleil A."/>
            <person name="Alvarado L."/>
            <person name="Arachchi H.M."/>
            <person name="Berlin A."/>
            <person name="Brown A."/>
            <person name="Chapman S.B."/>
            <person name="Chen Z."/>
            <person name="Dunbar C."/>
            <person name="Freedman E."/>
            <person name="Gearin G."/>
            <person name="Gellesch M."/>
            <person name="Goldberg J."/>
            <person name="Griggs A."/>
            <person name="Gujja S."/>
            <person name="Heiman D."/>
            <person name="Howarth C."/>
            <person name="Larson L."/>
            <person name="Lui A."/>
            <person name="MacDonald P.J.P."/>
            <person name="Mehta T."/>
            <person name="Montmayeur A."/>
            <person name="Murphy C."/>
            <person name="Neiman D."/>
            <person name="Pearson M."/>
            <person name="Priest M."/>
            <person name="Roberts A."/>
            <person name="Saif S."/>
            <person name="Shea T."/>
            <person name="Shenoy N."/>
            <person name="Sisk P."/>
            <person name="Stolte C."/>
            <person name="Sykes S."/>
            <person name="Yandava C."/>
            <person name="Wortman J."/>
            <person name="Nusbaum C."/>
            <person name="Birren B."/>
        </authorList>
    </citation>
    <scope>NUCLEOTIDE SEQUENCE</scope>
    <source>
        <strain evidence="1">ATCC 64411</strain>
    </source>
</reference>
<name>A0A0C4EC31_MAGP6</name>
<dbReference type="PANTHER" id="PTHR38797:SF4">
    <property type="entry name" value="NUCLEAR PORE COMPLEX PROTEIN NUP85"/>
    <property type="match status" value="1"/>
</dbReference>